<name>A0A3N2R1B5_9RHOB</name>
<evidence type="ECO:0000313" key="2">
    <source>
        <dbReference type="Proteomes" id="UP000268016"/>
    </source>
</evidence>
<gene>
    <name evidence="1" type="ORF">EAT49_12215</name>
</gene>
<dbReference type="Proteomes" id="UP000268016">
    <property type="component" value="Unassembled WGS sequence"/>
</dbReference>
<evidence type="ECO:0000313" key="1">
    <source>
        <dbReference type="EMBL" id="ROU01271.1"/>
    </source>
</evidence>
<sequence>MTRHVIDQPRRRADAMRVRHFLNLERAQNPDRAALMLQRRMRKGQASPRVREFLRIERGYMA</sequence>
<dbReference type="AlphaFoldDB" id="A0A3N2R1B5"/>
<accession>A0A3N2R1B5</accession>
<dbReference type="OrthoDB" id="7874235at2"/>
<reference evidence="1 2" key="1">
    <citation type="submission" date="2018-10" db="EMBL/GenBank/DDBJ databases">
        <title>Histidinibacterium lentulum gen. nov., sp. nov., a marine bacterium from the culture broth of Picochlorum sp. 122.</title>
        <authorList>
            <person name="Wang G."/>
        </authorList>
    </citation>
    <scope>NUCLEOTIDE SEQUENCE [LARGE SCALE GENOMIC DNA]</scope>
    <source>
        <strain evidence="1 2">B17</strain>
    </source>
</reference>
<proteinExistence type="predicted"/>
<dbReference type="RefSeq" id="WP_123642605.1">
    <property type="nucleotide sequence ID" value="NZ_ML119085.1"/>
</dbReference>
<protein>
    <submittedName>
        <fullName evidence="1">Uncharacterized protein</fullName>
    </submittedName>
</protein>
<comment type="caution">
    <text evidence="1">The sequence shown here is derived from an EMBL/GenBank/DDBJ whole genome shotgun (WGS) entry which is preliminary data.</text>
</comment>
<organism evidence="1 2">
    <name type="scientific">Histidinibacterium lentulum</name>
    <dbReference type="NCBI Taxonomy" id="2480588"/>
    <lineage>
        <taxon>Bacteria</taxon>
        <taxon>Pseudomonadati</taxon>
        <taxon>Pseudomonadota</taxon>
        <taxon>Alphaproteobacteria</taxon>
        <taxon>Rhodobacterales</taxon>
        <taxon>Paracoccaceae</taxon>
        <taxon>Histidinibacterium</taxon>
    </lineage>
</organism>
<dbReference type="EMBL" id="RDRB01000005">
    <property type="protein sequence ID" value="ROU01271.1"/>
    <property type="molecule type" value="Genomic_DNA"/>
</dbReference>
<keyword evidence="2" id="KW-1185">Reference proteome</keyword>